<accession>A0A812U8R4</accession>
<evidence type="ECO:0000259" key="4">
    <source>
        <dbReference type="PROSITE" id="PS50002"/>
    </source>
</evidence>
<dbReference type="InterPro" id="IPR036028">
    <property type="entry name" value="SH3-like_dom_sf"/>
</dbReference>
<evidence type="ECO:0000256" key="3">
    <source>
        <dbReference type="SAM" id="MobiDB-lite"/>
    </source>
</evidence>
<feature type="domain" description="SH3" evidence="4">
    <location>
        <begin position="68"/>
        <end position="133"/>
    </location>
</feature>
<dbReference type="Proteomes" id="UP000604046">
    <property type="component" value="Unassembled WGS sequence"/>
</dbReference>
<dbReference type="EMBL" id="CAJNDS010002652">
    <property type="protein sequence ID" value="CAE7556939.1"/>
    <property type="molecule type" value="Genomic_DNA"/>
</dbReference>
<reference evidence="5" key="1">
    <citation type="submission" date="2021-02" db="EMBL/GenBank/DDBJ databases">
        <authorList>
            <person name="Dougan E. K."/>
            <person name="Rhodes N."/>
            <person name="Thang M."/>
            <person name="Chan C."/>
        </authorList>
    </citation>
    <scope>NUCLEOTIDE SEQUENCE</scope>
</reference>
<comment type="caution">
    <text evidence="5">The sequence shown here is derived from an EMBL/GenBank/DDBJ whole genome shotgun (WGS) entry which is preliminary data.</text>
</comment>
<dbReference type="SUPFAM" id="SSF50044">
    <property type="entry name" value="SH3-domain"/>
    <property type="match status" value="1"/>
</dbReference>
<organism evidence="5 6">
    <name type="scientific">Symbiodinium natans</name>
    <dbReference type="NCBI Taxonomy" id="878477"/>
    <lineage>
        <taxon>Eukaryota</taxon>
        <taxon>Sar</taxon>
        <taxon>Alveolata</taxon>
        <taxon>Dinophyceae</taxon>
        <taxon>Suessiales</taxon>
        <taxon>Symbiodiniaceae</taxon>
        <taxon>Symbiodinium</taxon>
    </lineage>
</organism>
<dbReference type="AlphaFoldDB" id="A0A812U8R4"/>
<gene>
    <name evidence="5" type="ORF">SNAT2548_LOCUS31331</name>
</gene>
<sequence length="197" mass="21790">MGCFASKKPDHASPQEEKPEEEDTDQLIEAIVQRIVGIRAKAEDYSAQLQVQVADIENSKLGILEEQPVRVNGIVTVGYEPESSTPEVPLLQAREGQEIEILVREMGGWSYCRRIGDKTPGWLPADRIAELAQLIADHEVGDAEGLLNLKLGDVVEVQMCYNVRHPPVMMFGHRCQLASSYCACIVRGTAPIPQKPE</sequence>
<evidence type="ECO:0000313" key="5">
    <source>
        <dbReference type="EMBL" id="CAE7556939.1"/>
    </source>
</evidence>
<evidence type="ECO:0000256" key="1">
    <source>
        <dbReference type="ARBA" id="ARBA00022443"/>
    </source>
</evidence>
<proteinExistence type="predicted"/>
<evidence type="ECO:0000313" key="6">
    <source>
        <dbReference type="Proteomes" id="UP000604046"/>
    </source>
</evidence>
<evidence type="ECO:0000256" key="2">
    <source>
        <dbReference type="PROSITE-ProRule" id="PRU00192"/>
    </source>
</evidence>
<name>A0A812U8R4_9DINO</name>
<feature type="region of interest" description="Disordered" evidence="3">
    <location>
        <begin position="1"/>
        <end position="24"/>
    </location>
</feature>
<keyword evidence="6" id="KW-1185">Reference proteome</keyword>
<protein>
    <recommendedName>
        <fullName evidence="4">SH3 domain-containing protein</fullName>
    </recommendedName>
</protein>
<feature type="compositionally biased region" description="Basic and acidic residues" evidence="3">
    <location>
        <begin position="7"/>
        <end position="17"/>
    </location>
</feature>
<keyword evidence="1 2" id="KW-0728">SH3 domain</keyword>
<dbReference type="InterPro" id="IPR001452">
    <property type="entry name" value="SH3_domain"/>
</dbReference>
<dbReference type="PROSITE" id="PS50002">
    <property type="entry name" value="SH3"/>
    <property type="match status" value="1"/>
</dbReference>